<dbReference type="Proteomes" id="UP000504603">
    <property type="component" value="Unplaced"/>
</dbReference>
<dbReference type="PANTHER" id="PTHR31923:SF9">
    <property type="entry name" value="BSD DOMAIN-CONTAINING PROTEIN"/>
    <property type="match status" value="1"/>
</dbReference>
<proteinExistence type="predicted"/>
<feature type="compositionally biased region" description="Polar residues" evidence="1">
    <location>
        <begin position="263"/>
        <end position="276"/>
    </location>
</feature>
<dbReference type="InterPro" id="IPR035925">
    <property type="entry name" value="BSD_dom_sf"/>
</dbReference>
<dbReference type="SMART" id="SM00751">
    <property type="entry name" value="BSD"/>
    <property type="match status" value="1"/>
</dbReference>
<dbReference type="KEGG" id="mcha:111006850"/>
<dbReference type="GeneID" id="111006850"/>
<gene>
    <name evidence="4" type="primary">LOC111006850</name>
</gene>
<feature type="compositionally biased region" description="Acidic residues" evidence="1">
    <location>
        <begin position="374"/>
        <end position="386"/>
    </location>
</feature>
<evidence type="ECO:0000259" key="2">
    <source>
        <dbReference type="SMART" id="SM00751"/>
    </source>
</evidence>
<dbReference type="OrthoDB" id="1076611at2759"/>
<dbReference type="PANTHER" id="PTHR31923">
    <property type="entry name" value="BSD DOMAIN-CONTAINING PROTEIN"/>
    <property type="match status" value="1"/>
</dbReference>
<dbReference type="AlphaFoldDB" id="A0A6J1BYC0"/>
<name>A0A6J1BYC0_MOMCH</name>
<reference evidence="4" key="1">
    <citation type="submission" date="2025-08" db="UniProtKB">
        <authorList>
            <consortium name="RefSeq"/>
        </authorList>
    </citation>
    <scope>IDENTIFICATION</scope>
    <source>
        <strain evidence="4">OHB3-1</strain>
    </source>
</reference>
<keyword evidence="3" id="KW-1185">Reference proteome</keyword>
<evidence type="ECO:0000313" key="4">
    <source>
        <dbReference type="RefSeq" id="XP_022134626.1"/>
    </source>
</evidence>
<dbReference type="InterPro" id="IPR005607">
    <property type="entry name" value="BSD_dom"/>
</dbReference>
<dbReference type="SUPFAM" id="SSF140383">
    <property type="entry name" value="BSD domain-like"/>
    <property type="match status" value="1"/>
</dbReference>
<organism evidence="3 4">
    <name type="scientific">Momordica charantia</name>
    <name type="common">Bitter gourd</name>
    <name type="synonym">Balsam pear</name>
    <dbReference type="NCBI Taxonomy" id="3673"/>
    <lineage>
        <taxon>Eukaryota</taxon>
        <taxon>Viridiplantae</taxon>
        <taxon>Streptophyta</taxon>
        <taxon>Embryophyta</taxon>
        <taxon>Tracheophyta</taxon>
        <taxon>Spermatophyta</taxon>
        <taxon>Magnoliopsida</taxon>
        <taxon>eudicotyledons</taxon>
        <taxon>Gunneridae</taxon>
        <taxon>Pentapetalae</taxon>
        <taxon>rosids</taxon>
        <taxon>fabids</taxon>
        <taxon>Cucurbitales</taxon>
        <taxon>Cucurbitaceae</taxon>
        <taxon>Momordiceae</taxon>
        <taxon>Momordica</taxon>
    </lineage>
</organism>
<sequence length="386" mass="42527">MSWFFKALQASDDDDDSAAELQSNSSSSSSECLRFTAANPSVKDDFSALGESLSRQLRGVANFLAPQSPPAVAVVAAVDSSDSSSYSPLASQALQGIRNDLAEIGGSLRAGFLMLSVGEISRFASNLLPFQSHSANDEEDEEFEDESVGGTPGITDEVLNFVTDISSRPEYWTDFPLELDDTDFEMSDVQRIHISTVEQLIPNISALRIKLQSLMSNELFWIIYFSMLLPRFNEHDFELLSSPQIIEARNILLEMHQRKKRAQVNSDHISTNNSVCGTKEGNMPPGEKAISTQIIKGSEGLEKADSESSRDAKERFGLEDISFSDMENDGSDFSGRFSVTKSPAESGGWVKLHGNLDSKLVQHTTSKQDRDSEGESSDWFNVDEFD</sequence>
<protein>
    <submittedName>
        <fullName evidence="4">Uncharacterized protein LOC111006850</fullName>
    </submittedName>
</protein>
<feature type="domain" description="BSD" evidence="2">
    <location>
        <begin position="181"/>
        <end position="232"/>
    </location>
</feature>
<feature type="region of interest" description="Disordered" evidence="1">
    <location>
        <begin position="263"/>
        <end position="288"/>
    </location>
</feature>
<accession>A0A6J1BYC0</accession>
<evidence type="ECO:0000256" key="1">
    <source>
        <dbReference type="SAM" id="MobiDB-lite"/>
    </source>
</evidence>
<evidence type="ECO:0000313" key="3">
    <source>
        <dbReference type="Proteomes" id="UP000504603"/>
    </source>
</evidence>
<feature type="region of interest" description="Disordered" evidence="1">
    <location>
        <begin position="361"/>
        <end position="386"/>
    </location>
</feature>
<dbReference type="RefSeq" id="XP_022134626.1">
    <property type="nucleotide sequence ID" value="XM_022278934.1"/>
</dbReference>